<dbReference type="AlphaFoldDB" id="A0A2A9CZJ5"/>
<evidence type="ECO:0000313" key="1">
    <source>
        <dbReference type="EMBL" id="PFG19857.1"/>
    </source>
</evidence>
<comment type="caution">
    <text evidence="1">The sequence shown here is derived from an EMBL/GenBank/DDBJ whole genome shotgun (WGS) entry which is preliminary data.</text>
</comment>
<evidence type="ECO:0000313" key="2">
    <source>
        <dbReference type="Proteomes" id="UP000224915"/>
    </source>
</evidence>
<gene>
    <name evidence="1" type="ORF">ATL40_1433</name>
</gene>
<proteinExistence type="predicted"/>
<reference evidence="1 2" key="1">
    <citation type="submission" date="2017-10" db="EMBL/GenBank/DDBJ databases">
        <title>Sequencing the genomes of 1000 actinobacteria strains.</title>
        <authorList>
            <person name="Klenk H.-P."/>
        </authorList>
    </citation>
    <scope>NUCLEOTIDE SEQUENCE [LARGE SCALE GENOMIC DNA]</scope>
    <source>
        <strain evidence="1 2">DSM 21801</strain>
    </source>
</reference>
<sequence>MLDRARVRAAYDFFGSVRAASRELGVSEGAVRAALADGARDRYVRAPAPSAVDAVEPALRRLLSRFPRITVDAAAREVGWSRSRSVLAERLRELRPEYANLPAVPGVQTGRFPRDSNDLMVV</sequence>
<organism evidence="1 2">
    <name type="scientific">Serinibacter salmoneus</name>
    <dbReference type="NCBI Taxonomy" id="556530"/>
    <lineage>
        <taxon>Bacteria</taxon>
        <taxon>Bacillati</taxon>
        <taxon>Actinomycetota</taxon>
        <taxon>Actinomycetes</taxon>
        <taxon>Micrococcales</taxon>
        <taxon>Beutenbergiaceae</taxon>
        <taxon>Serinibacter</taxon>
    </lineage>
</organism>
<keyword evidence="2" id="KW-1185">Reference proteome</keyword>
<dbReference type="EMBL" id="PDJD01000001">
    <property type="protein sequence ID" value="PFG19857.1"/>
    <property type="molecule type" value="Genomic_DNA"/>
</dbReference>
<name>A0A2A9CZJ5_9MICO</name>
<protein>
    <submittedName>
        <fullName evidence="1">Uncharacterized protein</fullName>
    </submittedName>
</protein>
<accession>A0A2A9CZJ5</accession>
<dbReference type="Proteomes" id="UP000224915">
    <property type="component" value="Unassembled WGS sequence"/>
</dbReference>